<feature type="transmembrane region" description="Helical" evidence="9">
    <location>
        <begin position="230"/>
        <end position="248"/>
    </location>
</feature>
<evidence type="ECO:0000313" key="10">
    <source>
        <dbReference type="EMBL" id="NMT62197.1"/>
    </source>
</evidence>
<feature type="transmembrane region" description="Helical" evidence="9">
    <location>
        <begin position="9"/>
        <end position="28"/>
    </location>
</feature>
<feature type="transmembrane region" description="Helical" evidence="9">
    <location>
        <begin position="88"/>
        <end position="108"/>
    </location>
</feature>
<dbReference type="GO" id="GO:0022857">
    <property type="term" value="F:transmembrane transporter activity"/>
    <property type="evidence" value="ECO:0007669"/>
    <property type="project" value="InterPro"/>
</dbReference>
<evidence type="ECO:0000256" key="2">
    <source>
        <dbReference type="ARBA" id="ARBA00005658"/>
    </source>
</evidence>
<comment type="caution">
    <text evidence="10">The sequence shown here is derived from an EMBL/GenBank/DDBJ whole genome shotgun (WGS) entry which is preliminary data.</text>
</comment>
<feature type="transmembrane region" description="Helical" evidence="9">
    <location>
        <begin position="48"/>
        <end position="67"/>
    </location>
</feature>
<dbReference type="EMBL" id="JABCKY010000001">
    <property type="protein sequence ID" value="NMT62197.1"/>
    <property type="molecule type" value="Genomic_DNA"/>
</dbReference>
<protein>
    <submittedName>
        <fullName evidence="10">BCCT family transporter</fullName>
    </submittedName>
</protein>
<feature type="transmembrane region" description="Helical" evidence="9">
    <location>
        <begin position="184"/>
        <end position="210"/>
    </location>
</feature>
<dbReference type="Proteomes" id="UP000567186">
    <property type="component" value="Unassembled WGS sequence"/>
</dbReference>
<evidence type="ECO:0000256" key="8">
    <source>
        <dbReference type="SAM" id="MobiDB-lite"/>
    </source>
</evidence>
<gene>
    <name evidence="10" type="ORF">HIU99_01175</name>
</gene>
<feature type="transmembrane region" description="Helical" evidence="9">
    <location>
        <begin position="468"/>
        <end position="488"/>
    </location>
</feature>
<keyword evidence="7 9" id="KW-0472">Membrane</keyword>
<sequence>MSMNNRPGWVFYISIVLLTLFVAVGILIPDQLAVWADTGLEFTTVHFGWLYLFATTGFLVFCIAVAMSDYGHIRLGADGEAPEFPYPTWLGMIFSSGMGVGLVFWAVAEPMSHFMAPPFGGAEPQSPDAASLAMRYSLFHWGFHQWANFAVVGLAIAYVRFRMQRPGLISETFRTSLGHRVDGGFGHAINTLAVISTIFGVATTLGLGVIQINSGLVSVSDISFGANEQLIILGAIAVVFLLCALAPLESGVRYVSDANMVLAAFLLAFVFFFGPTDFITAAMTNAIGDYFANMMGMSLVMTPYTGDDWVERWTIFYWAWGLSWAPFVGSFIARISRGRTIREFVFGVIGTPVLLSIFWFSTFGGSALYFELFEGAALGEAVTREMSSALFATLDFLPGTAIISALMLVLIVLFVITSANSATFVLGMFTSKGTLTPKRWLRVTWGLVQVLVAGVLLVSGGLAALQTISILAAFPFMVLMIFMAVSLLRSLRNEQRQIELHEAITRGRMMHLLEEHDRERAAQLAEAGLIEPERKDEETGPEDGPAPGAR</sequence>
<feature type="region of interest" description="Disordered" evidence="8">
    <location>
        <begin position="524"/>
        <end position="550"/>
    </location>
</feature>
<dbReference type="GO" id="GO:0005886">
    <property type="term" value="C:plasma membrane"/>
    <property type="evidence" value="ECO:0007669"/>
    <property type="project" value="UniProtKB-SubCell"/>
</dbReference>
<evidence type="ECO:0000256" key="1">
    <source>
        <dbReference type="ARBA" id="ARBA00004651"/>
    </source>
</evidence>
<dbReference type="InterPro" id="IPR000060">
    <property type="entry name" value="BCCT_transptr"/>
</dbReference>
<dbReference type="OrthoDB" id="9775735at2"/>
<keyword evidence="3" id="KW-0813">Transport</keyword>
<dbReference type="Pfam" id="PF02028">
    <property type="entry name" value="BCCT"/>
    <property type="match status" value="1"/>
</dbReference>
<organism evidence="10 11">
    <name type="scientific">Marinobacter orientalis</name>
    <dbReference type="NCBI Taxonomy" id="1928859"/>
    <lineage>
        <taxon>Bacteria</taxon>
        <taxon>Pseudomonadati</taxon>
        <taxon>Pseudomonadota</taxon>
        <taxon>Gammaproteobacteria</taxon>
        <taxon>Pseudomonadales</taxon>
        <taxon>Marinobacteraceae</taxon>
        <taxon>Marinobacter</taxon>
    </lineage>
</organism>
<dbReference type="PANTHER" id="PTHR30047:SF7">
    <property type="entry name" value="HIGH-AFFINITY CHOLINE TRANSPORT PROTEIN"/>
    <property type="match status" value="1"/>
</dbReference>
<dbReference type="PANTHER" id="PTHR30047">
    <property type="entry name" value="HIGH-AFFINITY CHOLINE TRANSPORT PROTEIN-RELATED"/>
    <property type="match status" value="1"/>
</dbReference>
<feature type="transmembrane region" description="Helical" evidence="9">
    <location>
        <begin position="345"/>
        <end position="370"/>
    </location>
</feature>
<dbReference type="NCBIfam" id="TIGR00842">
    <property type="entry name" value="bcct"/>
    <property type="match status" value="1"/>
</dbReference>
<accession>A0A7Y0NJ08</accession>
<feature type="transmembrane region" description="Helical" evidence="9">
    <location>
        <begin position="315"/>
        <end position="333"/>
    </location>
</feature>
<evidence type="ECO:0000256" key="6">
    <source>
        <dbReference type="ARBA" id="ARBA00022989"/>
    </source>
</evidence>
<keyword evidence="11" id="KW-1185">Reference proteome</keyword>
<feature type="transmembrane region" description="Helical" evidence="9">
    <location>
        <begin position="143"/>
        <end position="163"/>
    </location>
</feature>
<evidence type="ECO:0000313" key="11">
    <source>
        <dbReference type="Proteomes" id="UP000567186"/>
    </source>
</evidence>
<evidence type="ECO:0000256" key="5">
    <source>
        <dbReference type="ARBA" id="ARBA00022692"/>
    </source>
</evidence>
<reference evidence="10 11" key="1">
    <citation type="submission" date="2020-04" db="EMBL/GenBank/DDBJ databases">
        <title>Marinobacter oceani sp. nov., isolated from marine solar saltern.</title>
        <authorList>
            <person name="Chen X.-Y."/>
        </authorList>
    </citation>
    <scope>NUCLEOTIDE SEQUENCE [LARGE SCALE GENOMIC DNA]</scope>
    <source>
        <strain evidence="10 11">W62</strain>
    </source>
</reference>
<name>A0A7Y0NJ08_9GAMM</name>
<dbReference type="AlphaFoldDB" id="A0A7Y0NJ08"/>
<feature type="transmembrane region" description="Helical" evidence="9">
    <location>
        <begin position="260"/>
        <end position="287"/>
    </location>
</feature>
<evidence type="ECO:0000256" key="9">
    <source>
        <dbReference type="SAM" id="Phobius"/>
    </source>
</evidence>
<feature type="transmembrane region" description="Helical" evidence="9">
    <location>
        <begin position="396"/>
        <end position="419"/>
    </location>
</feature>
<comment type="subcellular location">
    <subcellularLocation>
        <location evidence="1">Cell membrane</location>
        <topology evidence="1">Multi-pass membrane protein</topology>
    </subcellularLocation>
</comment>
<evidence type="ECO:0000256" key="4">
    <source>
        <dbReference type="ARBA" id="ARBA00022475"/>
    </source>
</evidence>
<keyword evidence="5 9" id="KW-0812">Transmembrane</keyword>
<feature type="transmembrane region" description="Helical" evidence="9">
    <location>
        <begin position="440"/>
        <end position="462"/>
    </location>
</feature>
<keyword evidence="4" id="KW-1003">Cell membrane</keyword>
<comment type="similarity">
    <text evidence="2">Belongs to the BCCT transporter (TC 2.A.15) family.</text>
</comment>
<evidence type="ECO:0000256" key="3">
    <source>
        <dbReference type="ARBA" id="ARBA00022448"/>
    </source>
</evidence>
<evidence type="ECO:0000256" key="7">
    <source>
        <dbReference type="ARBA" id="ARBA00023136"/>
    </source>
</evidence>
<keyword evidence="6 9" id="KW-1133">Transmembrane helix</keyword>
<proteinExistence type="inferred from homology"/>